<protein>
    <recommendedName>
        <fullName evidence="11">Factor of DNA methylation 4</fullName>
    </recommendedName>
</protein>
<evidence type="ECO:0000259" key="7">
    <source>
        <dbReference type="Pfam" id="PF03469"/>
    </source>
</evidence>
<keyword evidence="5" id="KW-0732">Signal</keyword>
<keyword evidence="2" id="KW-0943">RNA-mediated gene silencing</keyword>
<evidence type="ECO:0000259" key="6">
    <source>
        <dbReference type="Pfam" id="PF03468"/>
    </source>
</evidence>
<gene>
    <name evidence="9" type="ORF">JRO89_XS13G0122500</name>
</gene>
<evidence type="ECO:0000256" key="2">
    <source>
        <dbReference type="ARBA" id="ARBA00023158"/>
    </source>
</evidence>
<dbReference type="InterPro" id="IPR005380">
    <property type="entry name" value="XS_domain"/>
</dbReference>
<evidence type="ECO:0000256" key="5">
    <source>
        <dbReference type="SAM" id="SignalP"/>
    </source>
</evidence>
<name>A0ABQ8H802_9ROSI</name>
<feature type="coiled-coil region" evidence="3">
    <location>
        <begin position="401"/>
        <end position="484"/>
    </location>
</feature>
<evidence type="ECO:0000313" key="9">
    <source>
        <dbReference type="EMBL" id="KAH7550031.1"/>
    </source>
</evidence>
<reference evidence="9 10" key="1">
    <citation type="submission" date="2021-02" db="EMBL/GenBank/DDBJ databases">
        <title>Plant Genome Project.</title>
        <authorList>
            <person name="Zhang R.-G."/>
        </authorList>
    </citation>
    <scope>NUCLEOTIDE SEQUENCE [LARGE SCALE GENOMIC DNA]</scope>
    <source>
        <tissue evidence="9">Leaves</tissue>
    </source>
</reference>
<dbReference type="EMBL" id="JAFEMO010000013">
    <property type="protein sequence ID" value="KAH7550031.1"/>
    <property type="molecule type" value="Genomic_DNA"/>
</dbReference>
<feature type="region of interest" description="Disordered" evidence="4">
    <location>
        <begin position="353"/>
        <end position="376"/>
    </location>
</feature>
<proteinExistence type="predicted"/>
<dbReference type="Gene3D" id="3.30.70.2890">
    <property type="entry name" value="XS domain"/>
    <property type="match status" value="1"/>
</dbReference>
<dbReference type="Proteomes" id="UP000827721">
    <property type="component" value="Unassembled WGS sequence"/>
</dbReference>
<accession>A0ABQ8H802</accession>
<dbReference type="Pfam" id="PF03469">
    <property type="entry name" value="XH"/>
    <property type="match status" value="1"/>
</dbReference>
<evidence type="ECO:0000256" key="3">
    <source>
        <dbReference type="SAM" id="Coils"/>
    </source>
</evidence>
<dbReference type="Pfam" id="PF03470">
    <property type="entry name" value="zf-XS"/>
    <property type="match status" value="1"/>
</dbReference>
<sequence>MLSITKLLIISRIIGFAMPHSSEEAGITEADVEEYEYGQYTKLKKGYLKVKISNSLYRCPFCYGNRKRDYRFKELLEHASGVGRSRSRILREKAQHLALEKYMNRHLVVKDRSEPATKPASKSNYSEVYDHGKDQLFVHPWVGIVANIKTIIKDGKYIGESGSKLRDELRNKGFNVLKAQPLWNYEGHSGYAVVEFDKDWAGFKDAIMFEKSFEVDHHGKKDYYSAKNRGDKPYGWVARDDDYASKSLVGFHLRKIGDLKTVSGKEAEEQRKTTKLVIKLTDTLETNKVRLEEMQRKCSETSTSLDIVMREKDDMVKSFNECIGKMQQKDRDYSKKIFSEHERARLQLDAQEKELKKREKQLQHQQAQNETEKREVHHARRMFEMLNSEQKKADEDVLRLAEDQRKQKEKLDRQIIELQKKLDTKQALELEIERMRGALQVMKHMGEDEDTEVKKKIESIQKDLKEKEEEYEETEELNQALIIKERKINDELQDARKVLISSLREGSARSTIGVKIMGALDHKPFCSVMNRKFPGEEADVKAAELCSLWDDYLRDPSWHPFKIIVDNKGNTKEIINAEDEKLKILKEEYGEEVYDAVTVALSEMNEYNPSGRYTVPELWNFRENRKAALKEGVAHILRIWKGHKRKRN</sequence>
<feature type="chain" id="PRO_5045242501" description="Factor of DNA methylation 4" evidence="5">
    <location>
        <begin position="20"/>
        <end position="648"/>
    </location>
</feature>
<dbReference type="InterPro" id="IPR005381">
    <property type="entry name" value="Znf-XS_domain"/>
</dbReference>
<evidence type="ECO:0000256" key="1">
    <source>
        <dbReference type="ARBA" id="ARBA00023054"/>
    </source>
</evidence>
<evidence type="ECO:0000256" key="4">
    <source>
        <dbReference type="SAM" id="MobiDB-lite"/>
    </source>
</evidence>
<keyword evidence="1 3" id="KW-0175">Coiled coil</keyword>
<dbReference type="PANTHER" id="PTHR21596">
    <property type="entry name" value="RIBONUCLEASE P SUBUNIT P38"/>
    <property type="match status" value="1"/>
</dbReference>
<feature type="compositionally biased region" description="Basic and acidic residues" evidence="4">
    <location>
        <begin position="353"/>
        <end position="362"/>
    </location>
</feature>
<dbReference type="CDD" id="cd12266">
    <property type="entry name" value="RRM_like_XS"/>
    <property type="match status" value="1"/>
</dbReference>
<dbReference type="InterPro" id="IPR045177">
    <property type="entry name" value="FDM1-5/IDN2"/>
</dbReference>
<evidence type="ECO:0000313" key="10">
    <source>
        <dbReference type="Proteomes" id="UP000827721"/>
    </source>
</evidence>
<organism evidence="9 10">
    <name type="scientific">Xanthoceras sorbifolium</name>
    <dbReference type="NCBI Taxonomy" id="99658"/>
    <lineage>
        <taxon>Eukaryota</taxon>
        <taxon>Viridiplantae</taxon>
        <taxon>Streptophyta</taxon>
        <taxon>Embryophyta</taxon>
        <taxon>Tracheophyta</taxon>
        <taxon>Spermatophyta</taxon>
        <taxon>Magnoliopsida</taxon>
        <taxon>eudicotyledons</taxon>
        <taxon>Gunneridae</taxon>
        <taxon>Pentapetalae</taxon>
        <taxon>rosids</taxon>
        <taxon>malvids</taxon>
        <taxon>Sapindales</taxon>
        <taxon>Sapindaceae</taxon>
        <taxon>Xanthoceroideae</taxon>
        <taxon>Xanthoceras</taxon>
    </lineage>
</organism>
<comment type="caution">
    <text evidence="9">The sequence shown here is derived from an EMBL/GenBank/DDBJ whole genome shotgun (WGS) entry which is preliminary data.</text>
</comment>
<evidence type="ECO:0008006" key="11">
    <source>
        <dbReference type="Google" id="ProtNLM"/>
    </source>
</evidence>
<feature type="domain" description="Factor of DNA methylation 1-5/IDN2" evidence="7">
    <location>
        <begin position="515"/>
        <end position="646"/>
    </location>
</feature>
<feature type="signal peptide" evidence="5">
    <location>
        <begin position="1"/>
        <end position="19"/>
    </location>
</feature>
<dbReference type="PANTHER" id="PTHR21596:SF23">
    <property type="entry name" value="FACTOR OF DNA METHYLATION 4"/>
    <property type="match status" value="1"/>
</dbReference>
<feature type="domain" description="Zinc finger-XS" evidence="8">
    <location>
        <begin position="59"/>
        <end position="100"/>
    </location>
</feature>
<dbReference type="InterPro" id="IPR005379">
    <property type="entry name" value="FDM1-5/IDN2_XH"/>
</dbReference>
<dbReference type="Pfam" id="PF03468">
    <property type="entry name" value="XS"/>
    <property type="match status" value="1"/>
</dbReference>
<dbReference type="InterPro" id="IPR038588">
    <property type="entry name" value="XS_domain_sf"/>
</dbReference>
<evidence type="ECO:0000259" key="8">
    <source>
        <dbReference type="Pfam" id="PF03470"/>
    </source>
</evidence>
<feature type="domain" description="XS" evidence="6">
    <location>
        <begin position="134"/>
        <end position="244"/>
    </location>
</feature>
<keyword evidence="10" id="KW-1185">Reference proteome</keyword>